<organism evidence="3 4">
    <name type="scientific">Magallana gigas</name>
    <name type="common">Pacific oyster</name>
    <name type="synonym">Crassostrea gigas</name>
    <dbReference type="NCBI Taxonomy" id="29159"/>
    <lineage>
        <taxon>Eukaryota</taxon>
        <taxon>Metazoa</taxon>
        <taxon>Spiralia</taxon>
        <taxon>Lophotrochozoa</taxon>
        <taxon>Mollusca</taxon>
        <taxon>Bivalvia</taxon>
        <taxon>Autobranchia</taxon>
        <taxon>Pteriomorphia</taxon>
        <taxon>Ostreida</taxon>
        <taxon>Ostreoidea</taxon>
        <taxon>Ostreidae</taxon>
        <taxon>Magallana</taxon>
    </lineage>
</organism>
<dbReference type="Proteomes" id="UP000005408">
    <property type="component" value="Unassembled WGS sequence"/>
</dbReference>
<dbReference type="Gene3D" id="3.15.10.10">
    <property type="entry name" value="Bactericidal permeability-increasing protein, domain 1"/>
    <property type="match status" value="1"/>
</dbReference>
<evidence type="ECO:0000256" key="1">
    <source>
        <dbReference type="SAM" id="MobiDB-lite"/>
    </source>
</evidence>
<dbReference type="EnsemblMetazoa" id="G11226.1">
    <property type="protein sequence ID" value="G11226.1:cds"/>
    <property type="gene ID" value="G11226"/>
</dbReference>
<dbReference type="InterPro" id="IPR017943">
    <property type="entry name" value="Bactericidal_perm-incr_a/b_dom"/>
</dbReference>
<name>A0A8W8HV43_MAGGI</name>
<evidence type="ECO:0000313" key="3">
    <source>
        <dbReference type="EnsemblMetazoa" id="G11226.1:cds"/>
    </source>
</evidence>
<dbReference type="EnsemblMetazoa" id="G11226.2">
    <property type="protein sequence ID" value="G11226.2:cds"/>
    <property type="gene ID" value="G11226"/>
</dbReference>
<keyword evidence="2" id="KW-0732">Signal</keyword>
<sequence length="77" mass="8424">MQRVTFFVSIFLIVLLTNGTHSKNPGLKSRITSNGLNYAVNVALDVLSKDITNKAIPDQHDKSGSVSYDITGHHTEP</sequence>
<feature type="signal peptide" evidence="2">
    <location>
        <begin position="1"/>
        <end position="22"/>
    </location>
</feature>
<protein>
    <submittedName>
        <fullName evidence="3">Uncharacterized protein</fullName>
    </submittedName>
</protein>
<dbReference type="GO" id="GO:0008289">
    <property type="term" value="F:lipid binding"/>
    <property type="evidence" value="ECO:0007669"/>
    <property type="project" value="InterPro"/>
</dbReference>
<feature type="region of interest" description="Disordered" evidence="1">
    <location>
        <begin position="55"/>
        <end position="77"/>
    </location>
</feature>
<reference evidence="3" key="1">
    <citation type="submission" date="2022-08" db="UniProtKB">
        <authorList>
            <consortium name="EnsemblMetazoa"/>
        </authorList>
    </citation>
    <scope>IDENTIFICATION</scope>
    <source>
        <strain evidence="3">05x7-T-G4-1.051#20</strain>
    </source>
</reference>
<feature type="chain" id="PRO_5042430671" evidence="2">
    <location>
        <begin position="23"/>
        <end position="77"/>
    </location>
</feature>
<proteinExistence type="predicted"/>
<accession>A0A8W8HV43</accession>
<dbReference type="AlphaFoldDB" id="A0A8W8HV43"/>
<evidence type="ECO:0000256" key="2">
    <source>
        <dbReference type="SAM" id="SignalP"/>
    </source>
</evidence>
<dbReference type="SUPFAM" id="SSF55394">
    <property type="entry name" value="Bactericidal permeability-increasing protein, BPI"/>
    <property type="match status" value="1"/>
</dbReference>
<keyword evidence="4" id="KW-1185">Reference proteome</keyword>
<evidence type="ECO:0000313" key="4">
    <source>
        <dbReference type="Proteomes" id="UP000005408"/>
    </source>
</evidence>